<feature type="compositionally biased region" description="Polar residues" evidence="1">
    <location>
        <begin position="1"/>
        <end position="13"/>
    </location>
</feature>
<dbReference type="EMBL" id="JAHUTI010020356">
    <property type="protein sequence ID" value="MED6238696.1"/>
    <property type="molecule type" value="Genomic_DNA"/>
</dbReference>
<name>A0ABU7ALN9_9TELE</name>
<proteinExistence type="predicted"/>
<sequence>ADRSSSPSHTGVGSDQEDSRTATIDGPEFQESFVTSGVFSVPELVQVSRTNDRGNGL</sequence>
<reference evidence="2 3" key="1">
    <citation type="submission" date="2021-07" db="EMBL/GenBank/DDBJ databases">
        <authorList>
            <person name="Palmer J.M."/>
        </authorList>
    </citation>
    <scope>NUCLEOTIDE SEQUENCE [LARGE SCALE GENOMIC DNA]</scope>
    <source>
        <strain evidence="2 3">AT_MEX2019</strain>
        <tissue evidence="2">Muscle</tissue>
    </source>
</reference>
<comment type="caution">
    <text evidence="2">The sequence shown here is derived from an EMBL/GenBank/DDBJ whole genome shotgun (WGS) entry which is preliminary data.</text>
</comment>
<gene>
    <name evidence="2" type="ORF">ATANTOWER_027818</name>
</gene>
<dbReference type="InterPro" id="IPR000647">
    <property type="entry name" value="CTF/NFI"/>
</dbReference>
<protein>
    <submittedName>
        <fullName evidence="2">Uncharacterized protein</fullName>
    </submittedName>
</protein>
<accession>A0ABU7ALN9</accession>
<keyword evidence="3" id="KW-1185">Reference proteome</keyword>
<organism evidence="2 3">
    <name type="scientific">Ataeniobius toweri</name>
    <dbReference type="NCBI Taxonomy" id="208326"/>
    <lineage>
        <taxon>Eukaryota</taxon>
        <taxon>Metazoa</taxon>
        <taxon>Chordata</taxon>
        <taxon>Craniata</taxon>
        <taxon>Vertebrata</taxon>
        <taxon>Euteleostomi</taxon>
        <taxon>Actinopterygii</taxon>
        <taxon>Neopterygii</taxon>
        <taxon>Teleostei</taxon>
        <taxon>Neoteleostei</taxon>
        <taxon>Acanthomorphata</taxon>
        <taxon>Ovalentaria</taxon>
        <taxon>Atherinomorphae</taxon>
        <taxon>Cyprinodontiformes</taxon>
        <taxon>Goodeidae</taxon>
        <taxon>Ataeniobius</taxon>
    </lineage>
</organism>
<dbReference type="Pfam" id="PF00859">
    <property type="entry name" value="CTF_NFI"/>
    <property type="match status" value="1"/>
</dbReference>
<feature type="region of interest" description="Disordered" evidence="1">
    <location>
        <begin position="1"/>
        <end position="28"/>
    </location>
</feature>
<dbReference type="Proteomes" id="UP001345963">
    <property type="component" value="Unassembled WGS sequence"/>
</dbReference>
<evidence type="ECO:0000313" key="2">
    <source>
        <dbReference type="EMBL" id="MED6238696.1"/>
    </source>
</evidence>
<evidence type="ECO:0000313" key="3">
    <source>
        <dbReference type="Proteomes" id="UP001345963"/>
    </source>
</evidence>
<evidence type="ECO:0000256" key="1">
    <source>
        <dbReference type="SAM" id="MobiDB-lite"/>
    </source>
</evidence>
<feature type="non-terminal residue" evidence="2">
    <location>
        <position position="1"/>
    </location>
</feature>